<sequence length="402" mass="44301">MPNLANSSSSLDAHQLQPDDFLFLSPEHHPNAHASLYARGCYAAFSPILEPSCDTEPAFTQQLATQFRAARRDGIANPVLVGAIPFDKRQPARLFIPQHTQWFARDTLTDDMSAIPALNATQIREIPEKALFCQMVSDGVAATRSGELDKIVLSRLLDIDTAQPLNSMRLLLQLNRQNPWSYNFHVPLDQGAALIGASPELLLHKQGEQVLTQPLAGSARRSTDPQEDNLLRRTLMASAKDRHEHRLVIDEIRRVLAPYCTTLDIPDSPTLLSTPVLWHLASRIQGSLNATSLNALTLACLLHPTPALCGVPYDAARTRIAELEPFNRGLFGGIVGWCDEHGQGQWVVTIRCGEVQGQRVRLFAGAGIVPDSQPLSEWHETGVKLSTMLRAFGLRQNQECAA</sequence>
<dbReference type="Pfam" id="PF00425">
    <property type="entry name" value="Chorismate_bind"/>
    <property type="match status" value="1"/>
</dbReference>
<dbReference type="EC" id="5.4.4.2" evidence="3"/>
<dbReference type="Gene3D" id="3.60.120.10">
    <property type="entry name" value="Anthranilate synthase"/>
    <property type="match status" value="1"/>
</dbReference>
<comment type="similarity">
    <text evidence="2">Belongs to the isochorismate synthase family.</text>
</comment>
<evidence type="ECO:0000256" key="1">
    <source>
        <dbReference type="ARBA" id="ARBA00000799"/>
    </source>
</evidence>
<evidence type="ECO:0000256" key="5">
    <source>
        <dbReference type="ARBA" id="ARBA00041564"/>
    </source>
</evidence>
<evidence type="ECO:0000256" key="4">
    <source>
        <dbReference type="ARBA" id="ARBA00023235"/>
    </source>
</evidence>
<dbReference type="EMBL" id="CP114280">
    <property type="protein sequence ID" value="WFN56694.1"/>
    <property type="molecule type" value="Genomic_DNA"/>
</dbReference>
<reference evidence="7 8" key="1">
    <citation type="submission" date="2022-12" db="EMBL/GenBank/DDBJ databases">
        <title>Complete genome sequencing of Dickeya lacustris type strain LMG30899.</title>
        <authorList>
            <person name="Dobhal S."/>
            <person name="Arizala D."/>
            <person name="Arif M."/>
        </authorList>
    </citation>
    <scope>NUCLEOTIDE SEQUENCE [LARGE SCALE GENOMIC DNA]</scope>
    <source>
        <strain evidence="7 8">LMG30899</strain>
    </source>
</reference>
<evidence type="ECO:0000313" key="7">
    <source>
        <dbReference type="EMBL" id="WFN56694.1"/>
    </source>
</evidence>
<dbReference type="RefSeq" id="WP_125260168.1">
    <property type="nucleotide sequence ID" value="NZ_CP114280.1"/>
</dbReference>
<dbReference type="InterPro" id="IPR005801">
    <property type="entry name" value="ADC_synthase"/>
</dbReference>
<dbReference type="NCBIfam" id="TIGR00543">
    <property type="entry name" value="isochor_syn"/>
    <property type="match status" value="1"/>
</dbReference>
<dbReference type="SUPFAM" id="SSF56322">
    <property type="entry name" value="ADC synthase"/>
    <property type="match status" value="1"/>
</dbReference>
<evidence type="ECO:0000259" key="6">
    <source>
        <dbReference type="Pfam" id="PF00425"/>
    </source>
</evidence>
<keyword evidence="4 7" id="KW-0413">Isomerase</keyword>
<dbReference type="Proteomes" id="UP001219630">
    <property type="component" value="Chromosome"/>
</dbReference>
<dbReference type="GO" id="GO:0008909">
    <property type="term" value="F:isochorismate synthase activity"/>
    <property type="evidence" value="ECO:0007669"/>
    <property type="project" value="UniProtKB-EC"/>
</dbReference>
<protein>
    <recommendedName>
        <fullName evidence="3">isochorismate synthase</fullName>
        <ecNumber evidence="3">5.4.4.2</ecNumber>
    </recommendedName>
    <alternativeName>
        <fullName evidence="5">Isochorismate mutase</fullName>
    </alternativeName>
</protein>
<feature type="domain" description="Chorismate-utilising enzyme C-terminal" evidence="6">
    <location>
        <begin position="130"/>
        <end position="384"/>
    </location>
</feature>
<comment type="catalytic activity">
    <reaction evidence="1">
        <text>chorismate = isochorismate</text>
        <dbReference type="Rhea" id="RHEA:18985"/>
        <dbReference type="ChEBI" id="CHEBI:29748"/>
        <dbReference type="ChEBI" id="CHEBI:29780"/>
        <dbReference type="EC" id="5.4.4.2"/>
    </reaction>
</comment>
<dbReference type="PANTHER" id="PTHR42839">
    <property type="entry name" value="ISOCHORISMATE SYNTHASE ENTC"/>
    <property type="match status" value="1"/>
</dbReference>
<gene>
    <name evidence="7" type="ORF">O1Q98_05325</name>
</gene>
<evidence type="ECO:0000256" key="2">
    <source>
        <dbReference type="ARBA" id="ARBA00005297"/>
    </source>
</evidence>
<dbReference type="InterPro" id="IPR004561">
    <property type="entry name" value="IsoChor_synthase"/>
</dbReference>
<dbReference type="InterPro" id="IPR015890">
    <property type="entry name" value="Chorismate_C"/>
</dbReference>
<accession>A0ABY8GA08</accession>
<name>A0ABY8GA08_9GAMM</name>
<evidence type="ECO:0000313" key="8">
    <source>
        <dbReference type="Proteomes" id="UP001219630"/>
    </source>
</evidence>
<organism evidence="7 8">
    <name type="scientific">Dickeya lacustris</name>
    <dbReference type="NCBI Taxonomy" id="2259638"/>
    <lineage>
        <taxon>Bacteria</taxon>
        <taxon>Pseudomonadati</taxon>
        <taxon>Pseudomonadota</taxon>
        <taxon>Gammaproteobacteria</taxon>
        <taxon>Enterobacterales</taxon>
        <taxon>Pectobacteriaceae</taxon>
        <taxon>Dickeya</taxon>
    </lineage>
</organism>
<proteinExistence type="inferred from homology"/>
<keyword evidence="8" id="KW-1185">Reference proteome</keyword>
<evidence type="ECO:0000256" key="3">
    <source>
        <dbReference type="ARBA" id="ARBA00012824"/>
    </source>
</evidence>
<dbReference type="PANTHER" id="PTHR42839:SF2">
    <property type="entry name" value="ISOCHORISMATE SYNTHASE ENTC"/>
    <property type="match status" value="1"/>
</dbReference>